<dbReference type="InterPro" id="IPR036156">
    <property type="entry name" value="Beta-gal/glucu_dom_sf"/>
</dbReference>
<dbReference type="GO" id="GO:0000272">
    <property type="term" value="P:polysaccharide catabolic process"/>
    <property type="evidence" value="ECO:0007669"/>
    <property type="project" value="UniProtKB-KW"/>
</dbReference>
<keyword evidence="11" id="KW-0624">Polysaccharide degradation</keyword>
<evidence type="ECO:0000259" key="16">
    <source>
        <dbReference type="Pfam" id="PF17753"/>
    </source>
</evidence>
<dbReference type="InterPro" id="IPR041447">
    <property type="entry name" value="Mannosidase_ig"/>
</dbReference>
<dbReference type="UniPathway" id="UPA00280"/>
<keyword evidence="7 19" id="KW-0378">Hydrolase</keyword>
<dbReference type="GO" id="GO:0006516">
    <property type="term" value="P:glycoprotein catabolic process"/>
    <property type="evidence" value="ECO:0007669"/>
    <property type="project" value="TreeGrafter"/>
</dbReference>
<evidence type="ECO:0000259" key="18">
    <source>
        <dbReference type="Pfam" id="PF22666"/>
    </source>
</evidence>
<dbReference type="Gene3D" id="3.20.20.80">
    <property type="entry name" value="Glycosidases"/>
    <property type="match status" value="1"/>
</dbReference>
<dbReference type="InterPro" id="IPR041625">
    <property type="entry name" value="Beta-mannosidase_Ig"/>
</dbReference>
<dbReference type="InterPro" id="IPR013783">
    <property type="entry name" value="Ig-like_fold"/>
</dbReference>
<keyword evidence="8" id="KW-0325">Glycoprotein</keyword>
<feature type="domain" description="Beta-mannosidase Ig-fold" evidence="16">
    <location>
        <begin position="778"/>
        <end position="847"/>
    </location>
</feature>
<evidence type="ECO:0000313" key="20">
    <source>
        <dbReference type="Proteomes" id="UP000034112"/>
    </source>
</evidence>
<name>A0A0F9XSJ4_TRIHA</name>
<dbReference type="OMA" id="WMADQPR"/>
<dbReference type="InterPro" id="IPR050887">
    <property type="entry name" value="Beta-mannosidase_GH2"/>
</dbReference>
<evidence type="ECO:0000256" key="1">
    <source>
        <dbReference type="ARBA" id="ARBA00000829"/>
    </source>
</evidence>
<evidence type="ECO:0000256" key="12">
    <source>
        <dbReference type="ARBA" id="ARBA00038429"/>
    </source>
</evidence>
<evidence type="ECO:0000256" key="13">
    <source>
        <dbReference type="ARBA" id="ARBA00041069"/>
    </source>
</evidence>
<evidence type="ECO:0000256" key="9">
    <source>
        <dbReference type="ARBA" id="ARBA00023277"/>
    </source>
</evidence>
<evidence type="ECO:0000259" key="17">
    <source>
        <dbReference type="Pfam" id="PF17786"/>
    </source>
</evidence>
<dbReference type="InterPro" id="IPR054593">
    <property type="entry name" value="Beta-mannosidase-like_N2"/>
</dbReference>
<dbReference type="FunFam" id="3.20.20.80:FF:000050">
    <property type="entry name" value="Beta-mannosidase B"/>
    <property type="match status" value="1"/>
</dbReference>
<dbReference type="EMBL" id="JOKZ01000003">
    <property type="protein sequence ID" value="KKP07666.1"/>
    <property type="molecule type" value="Genomic_DNA"/>
</dbReference>
<comment type="catalytic activity">
    <reaction evidence="1">
        <text>Hydrolysis of terminal, non-reducing beta-D-mannose residues in beta-D-mannosides.</text>
        <dbReference type="EC" id="3.2.1.25"/>
    </reaction>
</comment>
<comment type="similarity">
    <text evidence="12">Belongs to the glycosyl hydrolase 2 family. Beta-mannosidase B subfamily.</text>
</comment>
<dbReference type="Proteomes" id="UP000034112">
    <property type="component" value="Unassembled WGS sequence"/>
</dbReference>
<keyword evidence="6" id="KW-0964">Secreted</keyword>
<dbReference type="Pfam" id="PF22666">
    <property type="entry name" value="Glyco_hydro_2_N2"/>
    <property type="match status" value="1"/>
</dbReference>
<dbReference type="Pfam" id="PF17753">
    <property type="entry name" value="Ig_mannosidase"/>
    <property type="match status" value="1"/>
</dbReference>
<dbReference type="SUPFAM" id="SSF51445">
    <property type="entry name" value="(Trans)glycosidases"/>
    <property type="match status" value="1"/>
</dbReference>
<evidence type="ECO:0000256" key="6">
    <source>
        <dbReference type="ARBA" id="ARBA00022525"/>
    </source>
</evidence>
<evidence type="ECO:0000256" key="4">
    <source>
        <dbReference type="ARBA" id="ARBA00011738"/>
    </source>
</evidence>
<dbReference type="Pfam" id="PF17786">
    <property type="entry name" value="Mannosidase_ig"/>
    <property type="match status" value="1"/>
</dbReference>
<accession>A0A0F9XSJ4</accession>
<evidence type="ECO:0000259" key="15">
    <source>
        <dbReference type="Pfam" id="PF00703"/>
    </source>
</evidence>
<evidence type="ECO:0000313" key="19">
    <source>
        <dbReference type="EMBL" id="KKP07666.1"/>
    </source>
</evidence>
<dbReference type="OrthoDB" id="2866996at2759"/>
<feature type="domain" description="Beta-mannosidase-like galactose-binding" evidence="18">
    <location>
        <begin position="13"/>
        <end position="188"/>
    </location>
</feature>
<comment type="pathway">
    <text evidence="3">Glycan metabolism; N-glycan degradation.</text>
</comment>
<dbReference type="PANTHER" id="PTHR43730">
    <property type="entry name" value="BETA-MANNOSIDASE"/>
    <property type="match status" value="1"/>
</dbReference>
<dbReference type="Gene3D" id="2.60.120.260">
    <property type="entry name" value="Galactose-binding domain-like"/>
    <property type="match status" value="1"/>
</dbReference>
<evidence type="ECO:0000256" key="3">
    <source>
        <dbReference type="ARBA" id="ARBA00004740"/>
    </source>
</evidence>
<dbReference type="InterPro" id="IPR017853">
    <property type="entry name" value="GH"/>
</dbReference>
<feature type="domain" description="Glycoside hydrolase family 2 immunoglobulin-like beta-sandwich" evidence="15">
    <location>
        <begin position="197"/>
        <end position="291"/>
    </location>
</feature>
<evidence type="ECO:0000256" key="8">
    <source>
        <dbReference type="ARBA" id="ARBA00023180"/>
    </source>
</evidence>
<comment type="caution">
    <text evidence="19">The sequence shown here is derived from an EMBL/GenBank/DDBJ whole genome shotgun (WGS) entry which is preliminary data.</text>
</comment>
<evidence type="ECO:0000256" key="2">
    <source>
        <dbReference type="ARBA" id="ARBA00004613"/>
    </source>
</evidence>
<reference evidence="20" key="1">
    <citation type="journal article" date="2015" name="Genome Announc.">
        <title>Draft whole-genome sequence of the biocontrol agent Trichoderma harzianum T6776.</title>
        <authorList>
            <person name="Baroncelli R."/>
            <person name="Piaggeschi G."/>
            <person name="Fiorini L."/>
            <person name="Bertolini E."/>
            <person name="Zapparata A."/>
            <person name="Pe M.E."/>
            <person name="Sarrocco S."/>
            <person name="Vannacci G."/>
        </authorList>
    </citation>
    <scope>NUCLEOTIDE SEQUENCE [LARGE SCALE GENOMIC DNA]</scope>
    <source>
        <strain evidence="20">T6776</strain>
    </source>
</reference>
<dbReference type="SUPFAM" id="SSF49785">
    <property type="entry name" value="Galactose-binding domain-like"/>
    <property type="match status" value="1"/>
</dbReference>
<dbReference type="GO" id="GO:0004567">
    <property type="term" value="F:beta-mannosidase activity"/>
    <property type="evidence" value="ECO:0007669"/>
    <property type="project" value="UniProtKB-EC"/>
</dbReference>
<dbReference type="EC" id="3.2.1.25" evidence="5"/>
<evidence type="ECO:0000256" key="14">
    <source>
        <dbReference type="ARBA" id="ARBA00041614"/>
    </source>
</evidence>
<feature type="domain" description="Mannosidase Ig/CBM-like" evidence="17">
    <location>
        <begin position="679"/>
        <end position="768"/>
    </location>
</feature>
<dbReference type="Pfam" id="PF00703">
    <property type="entry name" value="Glyco_hydro_2"/>
    <property type="match status" value="1"/>
</dbReference>
<keyword evidence="9" id="KW-0119">Carbohydrate metabolism</keyword>
<dbReference type="PANTHER" id="PTHR43730:SF1">
    <property type="entry name" value="BETA-MANNOSIDASE"/>
    <property type="match status" value="1"/>
</dbReference>
<dbReference type="InterPro" id="IPR008979">
    <property type="entry name" value="Galactose-bd-like_sf"/>
</dbReference>
<comment type="subcellular location">
    <subcellularLocation>
        <location evidence="2">Secreted</location>
    </subcellularLocation>
</comment>
<evidence type="ECO:0000256" key="10">
    <source>
        <dbReference type="ARBA" id="ARBA00023295"/>
    </source>
</evidence>
<evidence type="ECO:0000256" key="5">
    <source>
        <dbReference type="ARBA" id="ARBA00012754"/>
    </source>
</evidence>
<proteinExistence type="inferred from homology"/>
<dbReference type="InterPro" id="IPR006102">
    <property type="entry name" value="Ig-like_GH2"/>
</dbReference>
<comment type="subunit">
    <text evidence="4">Homodimer.</text>
</comment>
<evidence type="ECO:0000256" key="11">
    <source>
        <dbReference type="ARBA" id="ARBA00023326"/>
    </source>
</evidence>
<organism evidence="19 20">
    <name type="scientific">Trichoderma harzianum</name>
    <name type="common">Hypocrea lixii</name>
    <dbReference type="NCBI Taxonomy" id="5544"/>
    <lineage>
        <taxon>Eukaryota</taxon>
        <taxon>Fungi</taxon>
        <taxon>Dikarya</taxon>
        <taxon>Ascomycota</taxon>
        <taxon>Pezizomycotina</taxon>
        <taxon>Sordariomycetes</taxon>
        <taxon>Hypocreomycetidae</taxon>
        <taxon>Hypocreales</taxon>
        <taxon>Hypocreaceae</taxon>
        <taxon>Trichoderma</taxon>
    </lineage>
</organism>
<sequence length="870" mass="98508">MATYLRTDVHDGWTFKQADKPDSDFRPVAQFPTVIHLDLLHHGLIPDPPKDRNSELIQWVGEKQWLYKAPFASPQVASSTGKVSHTMVFDGLDTYAKISLNGKEIANTANMFLQYRVDVTETLKPAGEENVLELLFDSAFLEGKRLEKAQGYKNLFWNGDSCRMNVRKIGCHFGWDWAPTLLTCGPWRPIYLESFVTRIADLNIDIDVADSLDDATLTITSELQGQDDNENAVRVIIANPDGETVFIGDGNGKVKLTSPKLWYPVGYGEQPLYTVTAVLGNQKVVRKVGIRHLRLVQRPLENGAPGTTFFFQVNQIPIYCRGANWVPGDTFLPRINEKRYRQWIELARHGNQNMIRVWGGGLYEDDSFYEICDELGILIWHDFQLGCGVYPVSDFMTNTIREEAIYNLKRLRHHPSIVLWCGNNEDHMFAELHHLEYDINDKNPDNWLKTNWAARWYYDKMLPDICAELVPRVPYHNSSPWGGTYSNDPTVGDIHSWRVWMADQPRYPYQDYEKLTGRFVSEFGMKSSPSVHSVRQLITDPTERHPQSRTFDNWFCAPEDQRTLSMYLIDNQKYELASLPAYVYATQLNQAEATDYSLRPFRRLWKGPGQEECAGSLIWQLNDCFPAASWSLADAFLRPKLAYFVAKRDYAPIIVGCARTTVEHPADEFTRVYVERVTSADVWASNCTTSEAKLTITVAFYSVLDGKLLASKSEEVTLPPNRSTELQKVKFEEKEWGVKQESVVVAAKLSKDGDVLARYINFPQPLRHLDFSATEVTVTKKDVSGSAGSFELAVSVKNGVAKGVELMIDTLDPNVADSYVFSDNALDLVPGEEQIVTVTAVAGAKADLENVKVVEQHYGSVAPKSKLVLM</sequence>
<gene>
    <name evidence="19" type="ORF">THAR02_00202</name>
</gene>
<dbReference type="GO" id="GO:0005576">
    <property type="term" value="C:extracellular region"/>
    <property type="evidence" value="ECO:0007669"/>
    <property type="project" value="UniProtKB-SubCell"/>
</dbReference>
<evidence type="ECO:0000256" key="7">
    <source>
        <dbReference type="ARBA" id="ARBA00022801"/>
    </source>
</evidence>
<dbReference type="Gene3D" id="2.60.40.10">
    <property type="entry name" value="Immunoglobulins"/>
    <property type="match status" value="2"/>
</dbReference>
<keyword evidence="10" id="KW-0326">Glycosidase</keyword>
<dbReference type="AlphaFoldDB" id="A0A0F9XSJ4"/>
<dbReference type="SUPFAM" id="SSF49303">
    <property type="entry name" value="beta-Galactosidase/glucuronidase domain"/>
    <property type="match status" value="3"/>
</dbReference>
<protein>
    <recommendedName>
        <fullName evidence="13">Beta-mannosidase B</fullName>
        <ecNumber evidence="5">3.2.1.25</ecNumber>
    </recommendedName>
    <alternativeName>
        <fullName evidence="14">Mannanase B</fullName>
    </alternativeName>
</protein>